<keyword evidence="1" id="KW-0808">Transferase</keyword>
<dbReference type="GO" id="GO:0016747">
    <property type="term" value="F:acyltransferase activity, transferring groups other than amino-acyl groups"/>
    <property type="evidence" value="ECO:0007669"/>
    <property type="project" value="InterPro"/>
</dbReference>
<dbReference type="Pfam" id="PF00583">
    <property type="entry name" value="Acetyltransf_1"/>
    <property type="match status" value="1"/>
</dbReference>
<keyword evidence="4" id="KW-0689">Ribosomal protein</keyword>
<dbReference type="InterPro" id="IPR050680">
    <property type="entry name" value="YpeA/RimI_acetyltransf"/>
</dbReference>
<keyword evidence="2" id="KW-0012">Acyltransferase</keyword>
<keyword evidence="4" id="KW-0687">Ribonucleoprotein</keyword>
<dbReference type="PROSITE" id="PS51186">
    <property type="entry name" value="GNAT"/>
    <property type="match status" value="1"/>
</dbReference>
<evidence type="ECO:0000259" key="3">
    <source>
        <dbReference type="PROSITE" id="PS51186"/>
    </source>
</evidence>
<dbReference type="Proteomes" id="UP000238217">
    <property type="component" value="Unassembled WGS sequence"/>
</dbReference>
<dbReference type="Gene3D" id="3.40.630.30">
    <property type="match status" value="1"/>
</dbReference>
<dbReference type="InterPro" id="IPR000182">
    <property type="entry name" value="GNAT_dom"/>
</dbReference>
<comment type="caution">
    <text evidence="4">The sequence shown here is derived from an EMBL/GenBank/DDBJ whole genome shotgun (WGS) entry which is preliminary data.</text>
</comment>
<evidence type="ECO:0000313" key="5">
    <source>
        <dbReference type="Proteomes" id="UP000238217"/>
    </source>
</evidence>
<dbReference type="EMBL" id="PVTY01000020">
    <property type="protein sequence ID" value="PRZ12558.1"/>
    <property type="molecule type" value="Genomic_DNA"/>
</dbReference>
<dbReference type="PANTHER" id="PTHR43420">
    <property type="entry name" value="ACETYLTRANSFERASE"/>
    <property type="match status" value="1"/>
</dbReference>
<dbReference type="InterPro" id="IPR016181">
    <property type="entry name" value="Acyl_CoA_acyltransferase"/>
</dbReference>
<reference evidence="4 5" key="1">
    <citation type="submission" date="2018-03" db="EMBL/GenBank/DDBJ databases">
        <title>Comparative analysis of microorganisms from saline springs in Andes Mountain Range, Colombia.</title>
        <authorList>
            <person name="Rubin E."/>
        </authorList>
    </citation>
    <scope>NUCLEOTIDE SEQUENCE [LARGE SCALE GENOMIC DNA]</scope>
    <source>
        <strain evidence="4 5">CG 35</strain>
    </source>
</reference>
<evidence type="ECO:0000313" key="4">
    <source>
        <dbReference type="EMBL" id="PRZ12558.1"/>
    </source>
</evidence>
<name>A0A2T0YD32_9MICC</name>
<accession>A0A2T0YD32</accession>
<feature type="domain" description="N-acetyltransferase" evidence="3">
    <location>
        <begin position="13"/>
        <end position="162"/>
    </location>
</feature>
<evidence type="ECO:0000256" key="2">
    <source>
        <dbReference type="ARBA" id="ARBA00023315"/>
    </source>
</evidence>
<proteinExistence type="predicted"/>
<dbReference type="SUPFAM" id="SSF55729">
    <property type="entry name" value="Acyl-CoA N-acyltransferases (Nat)"/>
    <property type="match status" value="1"/>
</dbReference>
<protein>
    <submittedName>
        <fullName evidence="4">Ribosomal protein S18 acetylase RimI-like enzyme</fullName>
    </submittedName>
</protein>
<dbReference type="CDD" id="cd04301">
    <property type="entry name" value="NAT_SF"/>
    <property type="match status" value="1"/>
</dbReference>
<organism evidence="4 5">
    <name type="scientific">Nesterenkonia sandarakina</name>
    <dbReference type="NCBI Taxonomy" id="272918"/>
    <lineage>
        <taxon>Bacteria</taxon>
        <taxon>Bacillati</taxon>
        <taxon>Actinomycetota</taxon>
        <taxon>Actinomycetes</taxon>
        <taxon>Micrococcales</taxon>
        <taxon>Micrococcaceae</taxon>
        <taxon>Nesterenkonia</taxon>
    </lineage>
</organism>
<dbReference type="RefSeq" id="WP_181256021.1">
    <property type="nucleotide sequence ID" value="NZ_PVTY01000020.1"/>
</dbReference>
<keyword evidence="5" id="KW-1185">Reference proteome</keyword>
<gene>
    <name evidence="4" type="ORF">BCL67_1202</name>
</gene>
<dbReference type="GO" id="GO:0005840">
    <property type="term" value="C:ribosome"/>
    <property type="evidence" value="ECO:0007669"/>
    <property type="project" value="UniProtKB-KW"/>
</dbReference>
<sequence>MVEIVKYMSHHRDEVLALSLRAWDPVFPLMRESVTAFVYENFYPNGWRERQFEDLASVLDGEPENVAVAVDGSTILGWVCTRLHAQDQMSEFYVLAVDPAFQGRGIARALMEHSFHQARQAGMRMVLVETGGDPGHAPARRAYEAVGFQRWPVARYFKDLSG</sequence>
<evidence type="ECO:0000256" key="1">
    <source>
        <dbReference type="ARBA" id="ARBA00022679"/>
    </source>
</evidence>
<dbReference type="AlphaFoldDB" id="A0A2T0YD32"/>